<dbReference type="InParanoid" id="V4T0L3"/>
<dbReference type="eggNOG" id="KOG4197">
    <property type="taxonomic scope" value="Eukaryota"/>
</dbReference>
<dbReference type="Gene3D" id="1.25.40.10">
    <property type="entry name" value="Tetratricopeptide repeat domain"/>
    <property type="match status" value="2"/>
</dbReference>
<dbReference type="PANTHER" id="PTHR47926:SF545">
    <property type="entry name" value="PENTACOTRIPEPTIDE-REPEAT REGION OF PRORP DOMAIN-CONTAINING PROTEIN"/>
    <property type="match status" value="1"/>
</dbReference>
<dbReference type="OMA" id="NITWIIM"/>
<accession>V4T0L3</accession>
<dbReference type="EMBL" id="KI536661">
    <property type="protein sequence ID" value="ESR53663.1"/>
    <property type="molecule type" value="Genomic_DNA"/>
</dbReference>
<evidence type="ECO:0000256" key="2">
    <source>
        <dbReference type="PROSITE-ProRule" id="PRU00708"/>
    </source>
</evidence>
<protein>
    <recommendedName>
        <fullName evidence="5">Pentacotripeptide-repeat region of PRORP domain-containing protein</fullName>
    </recommendedName>
</protein>
<dbReference type="GO" id="GO:0003723">
    <property type="term" value="F:RNA binding"/>
    <property type="evidence" value="ECO:0007669"/>
    <property type="project" value="InterPro"/>
</dbReference>
<dbReference type="Proteomes" id="UP000030687">
    <property type="component" value="Unassembled WGS sequence"/>
</dbReference>
<dbReference type="FunCoup" id="V4T0L3">
    <property type="interactions" value="462"/>
</dbReference>
<name>V4T0L3_CITCL</name>
<keyword evidence="4" id="KW-1185">Reference proteome</keyword>
<dbReference type="Pfam" id="PF01535">
    <property type="entry name" value="PPR"/>
    <property type="match status" value="1"/>
</dbReference>
<dbReference type="GO" id="GO:0099402">
    <property type="term" value="P:plant organ development"/>
    <property type="evidence" value="ECO:0007669"/>
    <property type="project" value="UniProtKB-ARBA"/>
</dbReference>
<dbReference type="AlphaFoldDB" id="V4T0L3"/>
<evidence type="ECO:0000256" key="1">
    <source>
        <dbReference type="ARBA" id="ARBA00022737"/>
    </source>
</evidence>
<dbReference type="GO" id="GO:0009451">
    <property type="term" value="P:RNA modification"/>
    <property type="evidence" value="ECO:0007669"/>
    <property type="project" value="InterPro"/>
</dbReference>
<organism evidence="3 4">
    <name type="scientific">Citrus clementina</name>
    <name type="common">Clementine</name>
    <name type="synonym">Citrus deliciosa x Citrus sinensis</name>
    <dbReference type="NCBI Taxonomy" id="85681"/>
    <lineage>
        <taxon>Eukaryota</taxon>
        <taxon>Viridiplantae</taxon>
        <taxon>Streptophyta</taxon>
        <taxon>Embryophyta</taxon>
        <taxon>Tracheophyta</taxon>
        <taxon>Spermatophyta</taxon>
        <taxon>Magnoliopsida</taxon>
        <taxon>eudicotyledons</taxon>
        <taxon>Gunneridae</taxon>
        <taxon>Pentapetalae</taxon>
        <taxon>rosids</taxon>
        <taxon>malvids</taxon>
        <taxon>Sapindales</taxon>
        <taxon>Rutaceae</taxon>
        <taxon>Aurantioideae</taxon>
        <taxon>Citrus</taxon>
    </lineage>
</organism>
<evidence type="ECO:0000313" key="3">
    <source>
        <dbReference type="EMBL" id="ESR53663.1"/>
    </source>
</evidence>
<dbReference type="KEGG" id="cic:CICLE_v10024284mg"/>
<reference evidence="3 4" key="1">
    <citation type="submission" date="2013-10" db="EMBL/GenBank/DDBJ databases">
        <authorList>
            <consortium name="International Citrus Genome Consortium"/>
            <person name="Jenkins J."/>
            <person name="Schmutz J."/>
            <person name="Prochnik S."/>
            <person name="Rokhsar D."/>
            <person name="Gmitter F."/>
            <person name="Ollitrault P."/>
            <person name="Machado M."/>
            <person name="Talon M."/>
            <person name="Wincker P."/>
            <person name="Jaillon O."/>
            <person name="Morgante M."/>
        </authorList>
    </citation>
    <scope>NUCLEOTIDE SEQUENCE</scope>
    <source>
        <strain evidence="4">cv. Clemenules</strain>
    </source>
</reference>
<evidence type="ECO:0000313" key="4">
    <source>
        <dbReference type="Proteomes" id="UP000030687"/>
    </source>
</evidence>
<dbReference type="InterPro" id="IPR002885">
    <property type="entry name" value="PPR_rpt"/>
</dbReference>
<feature type="repeat" description="PPR" evidence="2">
    <location>
        <begin position="273"/>
        <end position="307"/>
    </location>
</feature>
<dbReference type="PANTHER" id="PTHR47926">
    <property type="entry name" value="PENTATRICOPEPTIDE REPEAT-CONTAINING PROTEIN"/>
    <property type="match status" value="1"/>
</dbReference>
<keyword evidence="1" id="KW-0677">Repeat</keyword>
<gene>
    <name evidence="3" type="ORF">CICLE_v10024284mg</name>
</gene>
<dbReference type="Pfam" id="PF13812">
    <property type="entry name" value="PPR_3"/>
    <property type="match status" value="1"/>
</dbReference>
<proteinExistence type="predicted"/>
<dbReference type="Gramene" id="ESR53663">
    <property type="protein sequence ID" value="ESR53663"/>
    <property type="gene ID" value="CICLE_v10024284mg"/>
</dbReference>
<dbReference type="InterPro" id="IPR011990">
    <property type="entry name" value="TPR-like_helical_dom_sf"/>
</dbReference>
<dbReference type="InterPro" id="IPR046960">
    <property type="entry name" value="PPR_At4g14850-like_plant"/>
</dbReference>
<dbReference type="PROSITE" id="PS51375">
    <property type="entry name" value="PPR"/>
    <property type="match status" value="1"/>
</dbReference>
<dbReference type="FunFam" id="1.25.40.10:FF:000158">
    <property type="entry name" value="pentatricopeptide repeat-containing protein At2g33680"/>
    <property type="match status" value="1"/>
</dbReference>
<dbReference type="NCBIfam" id="TIGR00756">
    <property type="entry name" value="PPR"/>
    <property type="match status" value="1"/>
</dbReference>
<evidence type="ECO:0008006" key="5">
    <source>
        <dbReference type="Google" id="ProtNLM"/>
    </source>
</evidence>
<sequence>MLEPLLIRQIIVSTNSFSTAIAQYVLQILYHLRQTDAFPWSCTIGFFSLHGQFNKAFSLCIQQQRLGLCPRNFAVSSALHACARGLYKICGVLIHSQLDDVKTARNVFDKTMEKNAVSWNSTGRLTSGNLAEGWKVFSETPRKDVISWNSILSGVSWITVIGGYSKCGDVAAARELFDQLEIKVQPDKLTLVSVISACSQQGDIRFGSWIESYMDKLGIEIDNHLATPFIDLYAKCGAIDEAYEQFHRCGINGKAVDAVKLFEAMVDSQIHTNPATYIELLTAFNRAGVVEEGYKCFSSVKDHGLFPSSYQYGIMVDLLGRAGRLEEAYKQIKSMPMQSHVEKWGALLPASRLHNNIEYGDIADHHCFMLETDATAYRSLLANIYASAERKHMEENKLVKIPGCSWMELT</sequence>